<dbReference type="RefSeq" id="WP_114073408.1">
    <property type="nucleotide sequence ID" value="NZ_CP029554.1"/>
</dbReference>
<reference evidence="3 4" key="1">
    <citation type="submission" date="2018-05" db="EMBL/GenBank/DDBJ databases">
        <title>Genome sequencing, assembly and analysis of the novel insecticidal bacterium, Chromobacterium phragmitis.</title>
        <authorList>
            <person name="Sparks M.E."/>
            <person name="Blackburn M.B."/>
            <person name="Gundersen-Rindal D.E."/>
        </authorList>
    </citation>
    <scope>NUCLEOTIDE SEQUENCE [LARGE SCALE GENOMIC DNA]</scope>
    <source>
        <strain evidence="3">IIBBL 274-1</strain>
    </source>
</reference>
<accession>A0A344UIE1</accession>
<sequence length="186" mass="19450">MKTLPHVHGPRGDQAGVVLIVALIFMLVIMILGLAGSSQSLGQLHMASNNAQYQSNLELAEGTLRQAYASMLQGGFSSQTFTVSGNNGYYQFNASATPAWQQNLYNASFWSDSAKAIAGYAGTPPVAGIVSSYVVESMPDACRAGTSCGNRGIYGQQAGGNNYRVTARVATSSGASPVVVQAIFTQ</sequence>
<keyword evidence="1" id="KW-1133">Transmembrane helix</keyword>
<evidence type="ECO:0000313" key="3">
    <source>
        <dbReference type="EMBL" id="AXE35039.1"/>
    </source>
</evidence>
<keyword evidence="1" id="KW-0472">Membrane</keyword>
<dbReference type="Proteomes" id="UP000252038">
    <property type="component" value="Chromosome"/>
</dbReference>
<gene>
    <name evidence="3" type="ORF">DK843_12450</name>
</gene>
<dbReference type="InterPro" id="IPR025746">
    <property type="entry name" value="PilX_N_dom"/>
</dbReference>
<evidence type="ECO:0000256" key="1">
    <source>
        <dbReference type="SAM" id="Phobius"/>
    </source>
</evidence>
<evidence type="ECO:0000259" key="2">
    <source>
        <dbReference type="Pfam" id="PF14341"/>
    </source>
</evidence>
<proteinExistence type="predicted"/>
<dbReference type="EMBL" id="CP029554">
    <property type="protein sequence ID" value="AXE35039.1"/>
    <property type="molecule type" value="Genomic_DNA"/>
</dbReference>
<dbReference type="AlphaFoldDB" id="A0A344UIE1"/>
<feature type="domain" description="Type 4 fimbrial biogenesis protein PilX N-terminal" evidence="2">
    <location>
        <begin position="15"/>
        <end position="64"/>
    </location>
</feature>
<feature type="transmembrane region" description="Helical" evidence="1">
    <location>
        <begin position="15"/>
        <end position="36"/>
    </location>
</feature>
<dbReference type="Pfam" id="PF14341">
    <property type="entry name" value="PilX_N"/>
    <property type="match status" value="1"/>
</dbReference>
<evidence type="ECO:0000313" key="4">
    <source>
        <dbReference type="Proteomes" id="UP000252038"/>
    </source>
</evidence>
<dbReference type="KEGG" id="chrb:DK843_12450"/>
<organism evidence="3 4">
    <name type="scientific">Chromobacterium phragmitis</name>
    <dbReference type="NCBI Taxonomy" id="2202141"/>
    <lineage>
        <taxon>Bacteria</taxon>
        <taxon>Pseudomonadati</taxon>
        <taxon>Pseudomonadota</taxon>
        <taxon>Betaproteobacteria</taxon>
        <taxon>Neisseriales</taxon>
        <taxon>Chromobacteriaceae</taxon>
        <taxon>Chromobacterium</taxon>
    </lineage>
</organism>
<protein>
    <recommendedName>
        <fullName evidence="2">Type 4 fimbrial biogenesis protein PilX N-terminal domain-containing protein</fullName>
    </recommendedName>
</protein>
<name>A0A344UIE1_9NEIS</name>
<keyword evidence="1" id="KW-0812">Transmembrane</keyword>